<evidence type="ECO:0000256" key="3">
    <source>
        <dbReference type="PROSITE-ProRule" id="PRU00023"/>
    </source>
</evidence>
<dbReference type="OrthoDB" id="5596414at2759"/>
<dbReference type="PROSITE" id="PS50088">
    <property type="entry name" value="ANK_REPEAT"/>
    <property type="match status" value="3"/>
</dbReference>
<dbReference type="PANTHER" id="PTHR24123:SF33">
    <property type="entry name" value="PROTEIN HOS4"/>
    <property type="match status" value="1"/>
</dbReference>
<dbReference type="STRING" id="1149755.A0A2J6RR05"/>
<dbReference type="SMART" id="SM00248">
    <property type="entry name" value="ANK"/>
    <property type="match status" value="8"/>
</dbReference>
<dbReference type="Proteomes" id="UP000235786">
    <property type="component" value="Unassembled WGS sequence"/>
</dbReference>
<keyword evidence="2 3" id="KW-0040">ANK repeat</keyword>
<dbReference type="InterPro" id="IPR002110">
    <property type="entry name" value="Ankyrin_rpt"/>
</dbReference>
<dbReference type="PANTHER" id="PTHR24123">
    <property type="entry name" value="ANKYRIN REPEAT-CONTAINING"/>
    <property type="match status" value="1"/>
</dbReference>
<dbReference type="EMBL" id="KZ613945">
    <property type="protein sequence ID" value="PMD40955.1"/>
    <property type="molecule type" value="Genomic_DNA"/>
</dbReference>
<gene>
    <name evidence="5" type="ORF">L207DRAFT_347536</name>
</gene>
<dbReference type="Pfam" id="PF12796">
    <property type="entry name" value="Ank_2"/>
    <property type="match status" value="2"/>
</dbReference>
<feature type="repeat" description="ANK" evidence="3">
    <location>
        <begin position="339"/>
        <end position="371"/>
    </location>
</feature>
<accession>A0A2J6RR05</accession>
<protein>
    <submittedName>
        <fullName evidence="5">Ankyrin</fullName>
    </submittedName>
</protein>
<dbReference type="InterPro" id="IPR001995">
    <property type="entry name" value="Peptidase_A2_cat"/>
</dbReference>
<feature type="domain" description="Peptidase A2" evidence="4">
    <location>
        <begin position="592"/>
        <end position="634"/>
    </location>
</feature>
<evidence type="ECO:0000256" key="2">
    <source>
        <dbReference type="ARBA" id="ARBA00023043"/>
    </source>
</evidence>
<name>A0A2J6RR05_HYAVF</name>
<dbReference type="PROSITE" id="PS50297">
    <property type="entry name" value="ANK_REP_REGION"/>
    <property type="match status" value="2"/>
</dbReference>
<keyword evidence="1" id="KW-0677">Repeat</keyword>
<dbReference type="AlphaFoldDB" id="A0A2J6RR05"/>
<dbReference type="GO" id="GO:0004190">
    <property type="term" value="F:aspartic-type endopeptidase activity"/>
    <property type="evidence" value="ECO:0007669"/>
    <property type="project" value="InterPro"/>
</dbReference>
<sequence>MANHRYLIQLKPFNFLLAWGATCDKHHLWAMWPVSGNVPDLNLLDLNYDFPSYNSDSPDLVWLFSRLQRACQKGHIDAIKAIEMANTAGLQEAMIQYLAVAAAAKGQLQVVEYLWDKLNAPVKAFFIMSDRTKVQAFTAIEHAAISGNSQIVLYLADHGSVSPSILITLGVFREFLDEAIFDNNIPIIESLLTFFNVNTKVGGLETHCRKIEQHLSNALVNAVAHDRREVVRTLLKNGVDPNMPDDVGCTPLIAAIRFSRDSVVSILLEYDCLLGNTIAGMPLTVAACLGDLRIVRKLILHDAEVFREPTESGSLMSMACLGERFTGALENVSPPNLHISPTPLYMACYHGHLNVVELLLSYGAATNFLSPSAIICIEKRDQGSQPWAMKYFLQRCLSSLDDILSGSFFIQNAVALGGTSWELPMAAAMSRGHTTIVDALISSGALWPEEFACIYGSCLGSLDDELESFATQNFYTVNTRSPLNKREINAVTHHLRRDPGFIRTFMIEMGMPRITTGRIHAVAELHLFNSVVTALQLEFLKFEQQLLGRRIVALQDDVLNANPGHRDPLQVSMIKIARQYRSDFSTEYKMFIQALLDAGASITIRDKVNMPHRDLVEAALRGNPKVRHALVGVGVAAAVSSVNGPKESFGRENLARLIQKSIAPSIHARYGRPASKVYAICEILEAAVRSNDEQSLRRLYQSLVFPSSDLGPAAAMFAAVDHGTQEVMELVYKYRADFGSNIHVRDYNGATPLLYAIERKASVSVIRCLLSHGADPSAVDNDGETVLYKAAATCNDEDLDCLFGLTYDADEDYLDAWDVIIALDICLSQRNSEAWNCLAKACRDRLPTPVENRESTRPKKTRTTLDSLKQTLSMSHDGHELLLECWTTYEKARGRHLVQEHCQQVDGLFELSAVTFQDKIESPPSPAPLIHAEEPKRTKRLSEAAAALLERQAREDLLLKYGLGT</sequence>
<dbReference type="SUPFAM" id="SSF48403">
    <property type="entry name" value="Ankyrin repeat"/>
    <property type="match status" value="3"/>
</dbReference>
<feature type="repeat" description="ANK" evidence="3">
    <location>
        <begin position="748"/>
        <end position="781"/>
    </location>
</feature>
<feature type="repeat" description="ANK" evidence="3">
    <location>
        <begin position="214"/>
        <end position="246"/>
    </location>
</feature>
<organism evidence="5 6">
    <name type="scientific">Hyaloscypha variabilis (strain UAMH 11265 / GT02V1 / F)</name>
    <name type="common">Meliniomyces variabilis</name>
    <dbReference type="NCBI Taxonomy" id="1149755"/>
    <lineage>
        <taxon>Eukaryota</taxon>
        <taxon>Fungi</taxon>
        <taxon>Dikarya</taxon>
        <taxon>Ascomycota</taxon>
        <taxon>Pezizomycotina</taxon>
        <taxon>Leotiomycetes</taxon>
        <taxon>Helotiales</taxon>
        <taxon>Hyaloscyphaceae</taxon>
        <taxon>Hyaloscypha</taxon>
        <taxon>Hyaloscypha variabilis</taxon>
    </lineage>
</organism>
<dbReference type="InterPro" id="IPR051165">
    <property type="entry name" value="Multifunctional_ANK_Repeat"/>
</dbReference>
<dbReference type="Pfam" id="PF00023">
    <property type="entry name" value="Ank"/>
    <property type="match status" value="1"/>
</dbReference>
<evidence type="ECO:0000259" key="4">
    <source>
        <dbReference type="PROSITE" id="PS50175"/>
    </source>
</evidence>
<evidence type="ECO:0000313" key="6">
    <source>
        <dbReference type="Proteomes" id="UP000235786"/>
    </source>
</evidence>
<evidence type="ECO:0000256" key="1">
    <source>
        <dbReference type="ARBA" id="ARBA00022737"/>
    </source>
</evidence>
<keyword evidence="6" id="KW-1185">Reference proteome</keyword>
<proteinExistence type="predicted"/>
<dbReference type="GO" id="GO:0006508">
    <property type="term" value="P:proteolysis"/>
    <property type="evidence" value="ECO:0007669"/>
    <property type="project" value="InterPro"/>
</dbReference>
<evidence type="ECO:0000313" key="5">
    <source>
        <dbReference type="EMBL" id="PMD40955.1"/>
    </source>
</evidence>
<dbReference type="Gene3D" id="1.25.40.20">
    <property type="entry name" value="Ankyrin repeat-containing domain"/>
    <property type="match status" value="3"/>
</dbReference>
<dbReference type="PROSITE" id="PS50175">
    <property type="entry name" value="ASP_PROT_RETROV"/>
    <property type="match status" value="1"/>
</dbReference>
<dbReference type="InterPro" id="IPR036770">
    <property type="entry name" value="Ankyrin_rpt-contain_sf"/>
</dbReference>
<reference evidence="5 6" key="1">
    <citation type="submission" date="2016-04" db="EMBL/GenBank/DDBJ databases">
        <title>A degradative enzymes factory behind the ericoid mycorrhizal symbiosis.</title>
        <authorList>
            <consortium name="DOE Joint Genome Institute"/>
            <person name="Martino E."/>
            <person name="Morin E."/>
            <person name="Grelet G."/>
            <person name="Kuo A."/>
            <person name="Kohler A."/>
            <person name="Daghino S."/>
            <person name="Barry K."/>
            <person name="Choi C."/>
            <person name="Cichocki N."/>
            <person name="Clum A."/>
            <person name="Copeland A."/>
            <person name="Hainaut M."/>
            <person name="Haridas S."/>
            <person name="Labutti K."/>
            <person name="Lindquist E."/>
            <person name="Lipzen A."/>
            <person name="Khouja H.-R."/>
            <person name="Murat C."/>
            <person name="Ohm R."/>
            <person name="Olson A."/>
            <person name="Spatafora J."/>
            <person name="Veneault-Fourrey C."/>
            <person name="Henrissat B."/>
            <person name="Grigoriev I."/>
            <person name="Martin F."/>
            <person name="Perotto S."/>
        </authorList>
    </citation>
    <scope>NUCLEOTIDE SEQUENCE [LARGE SCALE GENOMIC DNA]</scope>
    <source>
        <strain evidence="5 6">F</strain>
    </source>
</reference>